<feature type="region of interest" description="Disordered" evidence="10">
    <location>
        <begin position="352"/>
        <end position="378"/>
    </location>
</feature>
<evidence type="ECO:0000259" key="12">
    <source>
        <dbReference type="PROSITE" id="PS50262"/>
    </source>
</evidence>
<feature type="transmembrane region" description="Helical" evidence="11">
    <location>
        <begin position="55"/>
        <end position="75"/>
    </location>
</feature>
<dbReference type="Pfam" id="PF00001">
    <property type="entry name" value="7tm_1"/>
    <property type="match status" value="1"/>
</dbReference>
<dbReference type="PANTHER" id="PTHR24248">
    <property type="entry name" value="ADRENERGIC RECEPTOR-RELATED G-PROTEIN COUPLED RECEPTOR"/>
    <property type="match status" value="1"/>
</dbReference>
<feature type="compositionally biased region" description="Polar residues" evidence="10">
    <location>
        <begin position="356"/>
        <end position="366"/>
    </location>
</feature>
<evidence type="ECO:0000256" key="5">
    <source>
        <dbReference type="ARBA" id="ARBA00023040"/>
    </source>
</evidence>
<evidence type="ECO:0000256" key="4">
    <source>
        <dbReference type="ARBA" id="ARBA00022989"/>
    </source>
</evidence>
<organism evidence="13 14">
    <name type="scientific">Ditylenchus destructor</name>
    <dbReference type="NCBI Taxonomy" id="166010"/>
    <lineage>
        <taxon>Eukaryota</taxon>
        <taxon>Metazoa</taxon>
        <taxon>Ecdysozoa</taxon>
        <taxon>Nematoda</taxon>
        <taxon>Chromadorea</taxon>
        <taxon>Rhabditida</taxon>
        <taxon>Tylenchina</taxon>
        <taxon>Tylenchomorpha</taxon>
        <taxon>Sphaerularioidea</taxon>
        <taxon>Anguinidae</taxon>
        <taxon>Anguininae</taxon>
        <taxon>Ditylenchus</taxon>
    </lineage>
</organism>
<feature type="transmembrane region" description="Helical" evidence="11">
    <location>
        <begin position="471"/>
        <end position="488"/>
    </location>
</feature>
<dbReference type="Proteomes" id="UP001201812">
    <property type="component" value="Unassembled WGS sequence"/>
</dbReference>
<feature type="compositionally biased region" description="Basic and acidic residues" evidence="10">
    <location>
        <begin position="368"/>
        <end position="377"/>
    </location>
</feature>
<keyword evidence="7" id="KW-1015">Disulfide bond</keyword>
<protein>
    <submittedName>
        <fullName evidence="13">7 transmembrane receptor (Rhodopsin family) domain-containing protein</fullName>
    </submittedName>
</protein>
<keyword evidence="2" id="KW-1003">Cell membrane</keyword>
<dbReference type="EMBL" id="JAKKPZ010000010">
    <property type="protein sequence ID" value="KAI1716209.1"/>
    <property type="molecule type" value="Genomic_DNA"/>
</dbReference>
<feature type="transmembrane region" description="Helical" evidence="11">
    <location>
        <begin position="95"/>
        <end position="118"/>
    </location>
</feature>
<evidence type="ECO:0000256" key="1">
    <source>
        <dbReference type="ARBA" id="ARBA00004651"/>
    </source>
</evidence>
<evidence type="ECO:0000256" key="9">
    <source>
        <dbReference type="ARBA" id="ARBA00023224"/>
    </source>
</evidence>
<dbReference type="GO" id="GO:0005886">
    <property type="term" value="C:plasma membrane"/>
    <property type="evidence" value="ECO:0007669"/>
    <property type="project" value="UniProtKB-SubCell"/>
</dbReference>
<comment type="subcellular location">
    <subcellularLocation>
        <location evidence="1">Cell membrane</location>
        <topology evidence="1">Multi-pass membrane protein</topology>
    </subcellularLocation>
</comment>
<accession>A0AAD4R7X9</accession>
<evidence type="ECO:0000256" key="8">
    <source>
        <dbReference type="ARBA" id="ARBA00023170"/>
    </source>
</evidence>
<evidence type="ECO:0000313" key="14">
    <source>
        <dbReference type="Proteomes" id="UP001201812"/>
    </source>
</evidence>
<comment type="caution">
    <text evidence="13">The sequence shown here is derived from an EMBL/GenBank/DDBJ whole genome shotgun (WGS) entry which is preliminary data.</text>
</comment>
<keyword evidence="6 11" id="KW-0472">Membrane</keyword>
<evidence type="ECO:0000256" key="10">
    <source>
        <dbReference type="SAM" id="MobiDB-lite"/>
    </source>
</evidence>
<dbReference type="PROSITE" id="PS50262">
    <property type="entry name" value="G_PROTEIN_RECEP_F1_2"/>
    <property type="match status" value="1"/>
</dbReference>
<evidence type="ECO:0000256" key="3">
    <source>
        <dbReference type="ARBA" id="ARBA00022692"/>
    </source>
</evidence>
<dbReference type="GO" id="GO:0043410">
    <property type="term" value="P:positive regulation of MAPK cascade"/>
    <property type="evidence" value="ECO:0007669"/>
    <property type="project" value="TreeGrafter"/>
</dbReference>
<dbReference type="AlphaFoldDB" id="A0AAD4R7X9"/>
<sequence length="527" mass="59855">MDAVDKSTDIPGPSWVKNFGLVIAGCLTVICVFANLLTVVVLIRHPPLQKSISNLYILSLSFADALIGLVVMPMMFWTEIDPTNYQLFISSEFCIAWQVVDLFLCTVSLYSVCAIAFDRVWNLEKPLRVFKRSRRLAKRLVLCIWLVPFALWVSIFLFAVDIPEDVKRRYLPDFLTKPKVAGEYACFSSRNFSQLLPFLAIPILYLPAITLIAMFVRISMVVHRHLKFLKKHSNLPTQITNPANERSQFMPERNALSRNNSNVYLRTSDMSDTKRPTYDSLSTVTSGYYTTTLRSPRSTSPFLHRSCDWAAAGLTPLNEERSSSRERQLSVSEKQVNSILTHPFIDAKLSTEDNQHQPISRNNSALRSRMDSTDSKNDLTLTVGTAPGKLLRKMSVISRQGSARFSVIAIPGNLAELLQREGISQQMKAAKAVGMISLCFLICWFPFLILWPLKIYKREYISDHTYRLSIWLNYASSSIMNPILYTLSSPRVQTAIKHYAQIVFGGLTYRNMGVDKFKKKSNAMNII</sequence>
<evidence type="ECO:0000256" key="7">
    <source>
        <dbReference type="ARBA" id="ARBA00023157"/>
    </source>
</evidence>
<keyword evidence="8 13" id="KW-0675">Receptor</keyword>
<dbReference type="PANTHER" id="PTHR24248:SF199">
    <property type="entry name" value="IP13425P-RELATED"/>
    <property type="match status" value="1"/>
</dbReference>
<dbReference type="SUPFAM" id="SSF81321">
    <property type="entry name" value="Family A G protein-coupled receptor-like"/>
    <property type="match status" value="1"/>
</dbReference>
<evidence type="ECO:0000256" key="11">
    <source>
        <dbReference type="SAM" id="Phobius"/>
    </source>
</evidence>
<dbReference type="PRINTS" id="PR00237">
    <property type="entry name" value="GPCRRHODOPSN"/>
</dbReference>
<keyword evidence="5" id="KW-0297">G-protein coupled receptor</keyword>
<feature type="transmembrane region" description="Helical" evidence="11">
    <location>
        <begin position="198"/>
        <end position="222"/>
    </location>
</feature>
<evidence type="ECO:0000256" key="2">
    <source>
        <dbReference type="ARBA" id="ARBA00022475"/>
    </source>
</evidence>
<reference evidence="13" key="1">
    <citation type="submission" date="2022-01" db="EMBL/GenBank/DDBJ databases">
        <title>Genome Sequence Resource for Two Populations of Ditylenchus destructor, the Migratory Endoparasitic Phytonematode.</title>
        <authorList>
            <person name="Zhang H."/>
            <person name="Lin R."/>
            <person name="Xie B."/>
        </authorList>
    </citation>
    <scope>NUCLEOTIDE SEQUENCE</scope>
    <source>
        <strain evidence="13">BazhouSP</strain>
    </source>
</reference>
<dbReference type="InterPro" id="IPR000276">
    <property type="entry name" value="GPCR_Rhodpsn"/>
</dbReference>
<gene>
    <name evidence="13" type="ORF">DdX_07243</name>
</gene>
<keyword evidence="9" id="KW-0807">Transducer</keyword>
<feature type="transmembrane region" description="Helical" evidence="11">
    <location>
        <begin position="20"/>
        <end position="43"/>
    </location>
</feature>
<feature type="transmembrane region" description="Helical" evidence="11">
    <location>
        <begin position="429"/>
        <end position="451"/>
    </location>
</feature>
<dbReference type="GO" id="GO:0071880">
    <property type="term" value="P:adenylate cyclase-activating adrenergic receptor signaling pathway"/>
    <property type="evidence" value="ECO:0007669"/>
    <property type="project" value="TreeGrafter"/>
</dbReference>
<evidence type="ECO:0000313" key="13">
    <source>
        <dbReference type="EMBL" id="KAI1716209.1"/>
    </source>
</evidence>
<dbReference type="InterPro" id="IPR017452">
    <property type="entry name" value="GPCR_Rhodpsn_7TM"/>
</dbReference>
<feature type="transmembrane region" description="Helical" evidence="11">
    <location>
        <begin position="139"/>
        <end position="160"/>
    </location>
</feature>
<dbReference type="Gene3D" id="1.20.1070.10">
    <property type="entry name" value="Rhodopsin 7-helix transmembrane proteins"/>
    <property type="match status" value="2"/>
</dbReference>
<name>A0AAD4R7X9_9BILA</name>
<dbReference type="GO" id="GO:0004993">
    <property type="term" value="F:G protein-coupled serotonin receptor activity"/>
    <property type="evidence" value="ECO:0007669"/>
    <property type="project" value="UniProtKB-ARBA"/>
</dbReference>
<proteinExistence type="predicted"/>
<feature type="domain" description="G-protein coupled receptors family 1 profile" evidence="12">
    <location>
        <begin position="34"/>
        <end position="485"/>
    </location>
</feature>
<keyword evidence="14" id="KW-1185">Reference proteome</keyword>
<evidence type="ECO:0000256" key="6">
    <source>
        <dbReference type="ARBA" id="ARBA00023136"/>
    </source>
</evidence>
<keyword evidence="4 11" id="KW-1133">Transmembrane helix</keyword>
<keyword evidence="3 11" id="KW-0812">Transmembrane</keyword>